<dbReference type="Pfam" id="PF10604">
    <property type="entry name" value="Polyketide_cyc2"/>
    <property type="match status" value="1"/>
</dbReference>
<dbReference type="InterPro" id="IPR019587">
    <property type="entry name" value="Polyketide_cyclase/dehydratase"/>
</dbReference>
<name>A0A7I7ZTR4_9MYCO</name>
<dbReference type="AlphaFoldDB" id="A0A7I7ZTR4"/>
<dbReference type="Gene3D" id="3.30.530.20">
    <property type="match status" value="1"/>
</dbReference>
<dbReference type="SUPFAM" id="SSF55961">
    <property type="entry name" value="Bet v1-like"/>
    <property type="match status" value="1"/>
</dbReference>
<dbReference type="CDD" id="cd07812">
    <property type="entry name" value="SRPBCC"/>
    <property type="match status" value="1"/>
</dbReference>
<dbReference type="RefSeq" id="WP_138251244.1">
    <property type="nucleotide sequence ID" value="NZ_AP022616.1"/>
</dbReference>
<evidence type="ECO:0000313" key="2">
    <source>
        <dbReference type="Proteomes" id="UP000309984"/>
    </source>
</evidence>
<accession>A0A7I7ZTR4</accession>
<comment type="caution">
    <text evidence="1">The sequence shown here is derived from an EMBL/GenBank/DDBJ whole genome shotgun (WGS) entry which is preliminary data.</text>
</comment>
<reference evidence="1 2" key="1">
    <citation type="submission" date="2018-01" db="EMBL/GenBank/DDBJ databases">
        <title>Comparative genomics of Mycobacterium mucogenicum and Mycobacterium neoaurum clade members emphasizing tRNA and non-coding RNA.</title>
        <authorList>
            <person name="Behra P.R.K."/>
            <person name="Pettersson B.M.F."/>
            <person name="Das S."/>
            <person name="Dasgupta S."/>
            <person name="Kirsebom L.A."/>
        </authorList>
    </citation>
    <scope>NUCLEOTIDE SEQUENCE [LARGE SCALE GENOMIC DNA]</scope>
    <source>
        <strain evidence="1 2">DSM 45104</strain>
    </source>
</reference>
<evidence type="ECO:0000313" key="1">
    <source>
        <dbReference type="EMBL" id="TLH59476.1"/>
    </source>
</evidence>
<proteinExistence type="predicted"/>
<dbReference type="EMBL" id="POTM01000065">
    <property type="protein sequence ID" value="TLH59476.1"/>
    <property type="molecule type" value="Genomic_DNA"/>
</dbReference>
<protein>
    <submittedName>
        <fullName evidence="1">SRPBCC family protein</fullName>
    </submittedName>
</protein>
<sequence length="157" mass="17479">MTTNPQPALEDSIDITAPPTAVWSLVSDVRRMADWSPQVESTRLRNGAVEVAQGVEFTNLNTNGTFQWMTHGTVMRFDTGREIAFRIEENWAVWSLHLEPSPDGGTRLTQRRESPDGSPEQTVQVIDSYLGGQAAFTESMRDGMRQTLQAIKVAAEK</sequence>
<organism evidence="1 2">
    <name type="scientific">Mycolicibacterium phocaicum</name>
    <dbReference type="NCBI Taxonomy" id="319706"/>
    <lineage>
        <taxon>Bacteria</taxon>
        <taxon>Bacillati</taxon>
        <taxon>Actinomycetota</taxon>
        <taxon>Actinomycetes</taxon>
        <taxon>Mycobacteriales</taxon>
        <taxon>Mycobacteriaceae</taxon>
        <taxon>Mycolicibacterium</taxon>
    </lineage>
</organism>
<dbReference type="Proteomes" id="UP000309984">
    <property type="component" value="Unassembled WGS sequence"/>
</dbReference>
<dbReference type="InterPro" id="IPR023393">
    <property type="entry name" value="START-like_dom_sf"/>
</dbReference>
<gene>
    <name evidence="1" type="ORF">C1S79_27295</name>
</gene>
<keyword evidence="2" id="KW-1185">Reference proteome</keyword>